<evidence type="ECO:0008006" key="4">
    <source>
        <dbReference type="Google" id="ProtNLM"/>
    </source>
</evidence>
<proteinExistence type="predicted"/>
<dbReference type="OrthoDB" id="425354at2759"/>
<dbReference type="PANTHER" id="PTHR38115">
    <property type="entry name" value="LIPOCALIN-LIKE DOMAIN-CONTAINING PROTEIN"/>
    <property type="match status" value="1"/>
</dbReference>
<dbReference type="RefSeq" id="XP_009222430.1">
    <property type="nucleotide sequence ID" value="XM_009224166.1"/>
</dbReference>
<reference evidence="2" key="5">
    <citation type="submission" date="2018-04" db="UniProtKB">
        <authorList>
            <consortium name="EnsemblFungi"/>
        </authorList>
    </citation>
    <scope>IDENTIFICATION</scope>
    <source>
        <strain evidence="2">R3-111a-1</strain>
    </source>
</reference>
<reference evidence="1" key="2">
    <citation type="submission" date="2010-07" db="EMBL/GenBank/DDBJ databases">
        <authorList>
            <consortium name="The Broad Institute Genome Sequencing Platform"/>
            <consortium name="Broad Institute Genome Sequencing Center for Infectious Disease"/>
            <person name="Ma L.-J."/>
            <person name="Dead R."/>
            <person name="Young S."/>
            <person name="Zeng Q."/>
            <person name="Koehrsen M."/>
            <person name="Alvarado L."/>
            <person name="Berlin A."/>
            <person name="Chapman S.B."/>
            <person name="Chen Z."/>
            <person name="Freedman E."/>
            <person name="Gellesch M."/>
            <person name="Goldberg J."/>
            <person name="Griggs A."/>
            <person name="Gujja S."/>
            <person name="Heilman E.R."/>
            <person name="Heiman D."/>
            <person name="Hepburn T."/>
            <person name="Howarth C."/>
            <person name="Jen D."/>
            <person name="Larson L."/>
            <person name="Mehta T."/>
            <person name="Neiman D."/>
            <person name="Pearson M."/>
            <person name="Roberts A."/>
            <person name="Saif S."/>
            <person name="Shea T."/>
            <person name="Shenoy N."/>
            <person name="Sisk P."/>
            <person name="Stolte C."/>
            <person name="Sykes S."/>
            <person name="Walk T."/>
            <person name="White J."/>
            <person name="Yandava C."/>
            <person name="Haas B."/>
            <person name="Nusbaum C."/>
            <person name="Birren B."/>
        </authorList>
    </citation>
    <scope>NUCLEOTIDE SEQUENCE</scope>
    <source>
        <strain evidence="1">R3-111a-1</strain>
    </source>
</reference>
<sequence>MAAPPSKTLKDLNGKWVMNKTLSDSTEPALALQGIGWFVRKGISMASVTLNVKQYTGAPKPPSTSPEEAVHIDIVQTATGGIKGTTELRCLDGVAREHTDWLFGKVSGRSRLLKRAEVADEYLKRGWIEEEGGEGGEEAEHIESRAESVDNGWVALQVWGFQLIGGERRYARNIMVTKGAERVEMRLVYDWAGEQLDFEI</sequence>
<organism evidence="1">
    <name type="scientific">Gaeumannomyces tritici (strain R3-111a-1)</name>
    <name type="common">Wheat and barley take-all root rot fungus</name>
    <name type="synonym">Gaeumannomyces graminis var. tritici</name>
    <dbReference type="NCBI Taxonomy" id="644352"/>
    <lineage>
        <taxon>Eukaryota</taxon>
        <taxon>Fungi</taxon>
        <taxon>Dikarya</taxon>
        <taxon>Ascomycota</taxon>
        <taxon>Pezizomycotina</taxon>
        <taxon>Sordariomycetes</taxon>
        <taxon>Sordariomycetidae</taxon>
        <taxon>Magnaporthales</taxon>
        <taxon>Magnaporthaceae</taxon>
        <taxon>Gaeumannomyces</taxon>
    </lineage>
</organism>
<evidence type="ECO:0000313" key="2">
    <source>
        <dbReference type="EnsemblFungi" id="EJT76430"/>
    </source>
</evidence>
<dbReference type="HOGENOM" id="CLU_088979_2_0_1"/>
<dbReference type="eggNOG" id="ENOG502S22D">
    <property type="taxonomic scope" value="Eukaryota"/>
</dbReference>
<evidence type="ECO:0000313" key="3">
    <source>
        <dbReference type="Proteomes" id="UP000006039"/>
    </source>
</evidence>
<gene>
    <name evidence="2" type="primary">20346807</name>
    <name evidence="1" type="ORF">GGTG_06349</name>
</gene>
<dbReference type="PANTHER" id="PTHR38115:SF1">
    <property type="entry name" value="LIPOCALIN-LIKE DOMAIN-CONTAINING PROTEIN"/>
    <property type="match status" value="1"/>
</dbReference>
<dbReference type="AlphaFoldDB" id="J3NYJ7"/>
<protein>
    <recommendedName>
        <fullName evidence="4">LCCL domain-containing protein</fullName>
    </recommendedName>
</protein>
<dbReference type="InterPro" id="IPR053037">
    <property type="entry name" value="Pericyclase_pydY-like"/>
</dbReference>
<reference evidence="2" key="4">
    <citation type="journal article" date="2015" name="G3 (Bethesda)">
        <title>Genome sequences of three phytopathogenic species of the Magnaporthaceae family of fungi.</title>
        <authorList>
            <person name="Okagaki L.H."/>
            <person name="Nunes C.C."/>
            <person name="Sailsbery J."/>
            <person name="Clay B."/>
            <person name="Brown D."/>
            <person name="John T."/>
            <person name="Oh Y."/>
            <person name="Young N."/>
            <person name="Fitzgerald M."/>
            <person name="Haas B.J."/>
            <person name="Zeng Q."/>
            <person name="Young S."/>
            <person name="Adiconis X."/>
            <person name="Fan L."/>
            <person name="Levin J.Z."/>
            <person name="Mitchell T.K."/>
            <person name="Okubara P.A."/>
            <person name="Farman M.L."/>
            <person name="Kohn L.M."/>
            <person name="Birren B."/>
            <person name="Ma L.-J."/>
            <person name="Dean R.A."/>
        </authorList>
    </citation>
    <scope>NUCLEOTIDE SEQUENCE</scope>
    <source>
        <strain evidence="2">R3-111a-1</strain>
    </source>
</reference>
<reference evidence="1" key="3">
    <citation type="submission" date="2010-09" db="EMBL/GenBank/DDBJ databases">
        <title>Annotation of Gaeumannomyces graminis var. tritici R3-111a-1.</title>
        <authorList>
            <consortium name="The Broad Institute Genome Sequencing Platform"/>
            <person name="Ma L.-J."/>
            <person name="Dead R."/>
            <person name="Young S.K."/>
            <person name="Zeng Q."/>
            <person name="Gargeya S."/>
            <person name="Fitzgerald M."/>
            <person name="Haas B."/>
            <person name="Abouelleil A."/>
            <person name="Alvarado L."/>
            <person name="Arachchi H.M."/>
            <person name="Berlin A."/>
            <person name="Brown A."/>
            <person name="Chapman S.B."/>
            <person name="Chen Z."/>
            <person name="Dunbar C."/>
            <person name="Freedman E."/>
            <person name="Gearin G."/>
            <person name="Gellesch M."/>
            <person name="Goldberg J."/>
            <person name="Griggs A."/>
            <person name="Gujja S."/>
            <person name="Heiman D."/>
            <person name="Howarth C."/>
            <person name="Larson L."/>
            <person name="Lui A."/>
            <person name="MacDonald P.J.P."/>
            <person name="Mehta T."/>
            <person name="Montmayeur A."/>
            <person name="Murphy C."/>
            <person name="Neiman D."/>
            <person name="Pearson M."/>
            <person name="Priest M."/>
            <person name="Roberts A."/>
            <person name="Saif S."/>
            <person name="Shea T."/>
            <person name="Shenoy N."/>
            <person name="Sisk P."/>
            <person name="Stolte C."/>
            <person name="Sykes S."/>
            <person name="Yandava C."/>
            <person name="Wortman J."/>
            <person name="Nusbaum C."/>
            <person name="Birren B."/>
        </authorList>
    </citation>
    <scope>NUCLEOTIDE SEQUENCE</scope>
    <source>
        <strain evidence="1">R3-111a-1</strain>
    </source>
</reference>
<keyword evidence="3" id="KW-1185">Reference proteome</keyword>
<dbReference type="Proteomes" id="UP000006039">
    <property type="component" value="Unassembled WGS sequence"/>
</dbReference>
<accession>J3NYJ7</accession>
<dbReference type="EnsemblFungi" id="EJT76430">
    <property type="protein sequence ID" value="EJT76430"/>
    <property type="gene ID" value="GGTG_06349"/>
</dbReference>
<evidence type="ECO:0000313" key="1">
    <source>
        <dbReference type="EMBL" id="EJT76430.1"/>
    </source>
</evidence>
<dbReference type="VEuPathDB" id="FungiDB:GGTG_06349"/>
<reference evidence="3" key="1">
    <citation type="submission" date="2010-07" db="EMBL/GenBank/DDBJ databases">
        <title>The genome sequence of Gaeumannomyces graminis var. tritici strain R3-111a-1.</title>
        <authorList>
            <consortium name="The Broad Institute Genome Sequencing Platform"/>
            <person name="Ma L.-J."/>
            <person name="Dead R."/>
            <person name="Young S."/>
            <person name="Zeng Q."/>
            <person name="Koehrsen M."/>
            <person name="Alvarado L."/>
            <person name="Berlin A."/>
            <person name="Chapman S.B."/>
            <person name="Chen Z."/>
            <person name="Freedman E."/>
            <person name="Gellesch M."/>
            <person name="Goldberg J."/>
            <person name="Griggs A."/>
            <person name="Gujja S."/>
            <person name="Heilman E.R."/>
            <person name="Heiman D."/>
            <person name="Hepburn T."/>
            <person name="Howarth C."/>
            <person name="Jen D."/>
            <person name="Larson L."/>
            <person name="Mehta T."/>
            <person name="Neiman D."/>
            <person name="Pearson M."/>
            <person name="Roberts A."/>
            <person name="Saif S."/>
            <person name="Shea T."/>
            <person name="Shenoy N."/>
            <person name="Sisk P."/>
            <person name="Stolte C."/>
            <person name="Sykes S."/>
            <person name="Walk T."/>
            <person name="White J."/>
            <person name="Yandava C."/>
            <person name="Haas B."/>
            <person name="Nusbaum C."/>
            <person name="Birren B."/>
        </authorList>
    </citation>
    <scope>NUCLEOTIDE SEQUENCE [LARGE SCALE GENOMIC DNA]</scope>
    <source>
        <strain evidence="3">R3-111a-1</strain>
    </source>
</reference>
<name>J3NYJ7_GAET3</name>
<dbReference type="EMBL" id="GL385397">
    <property type="protein sequence ID" value="EJT76430.1"/>
    <property type="molecule type" value="Genomic_DNA"/>
</dbReference>
<dbReference type="GeneID" id="20346807"/>